<organism evidence="2 3">
    <name type="scientific">Microbotryum intermedium</name>
    <dbReference type="NCBI Taxonomy" id="269621"/>
    <lineage>
        <taxon>Eukaryota</taxon>
        <taxon>Fungi</taxon>
        <taxon>Dikarya</taxon>
        <taxon>Basidiomycota</taxon>
        <taxon>Pucciniomycotina</taxon>
        <taxon>Microbotryomycetes</taxon>
        <taxon>Microbotryales</taxon>
        <taxon>Microbotryaceae</taxon>
        <taxon>Microbotryum</taxon>
    </lineage>
</organism>
<protein>
    <submittedName>
        <fullName evidence="2">BQ2448_57 protein</fullName>
    </submittedName>
</protein>
<evidence type="ECO:0000313" key="2">
    <source>
        <dbReference type="EMBL" id="SCV67936.1"/>
    </source>
</evidence>
<proteinExistence type="predicted"/>
<dbReference type="Proteomes" id="UP000198372">
    <property type="component" value="Unassembled WGS sequence"/>
</dbReference>
<keyword evidence="1" id="KW-0732">Signal</keyword>
<feature type="chain" id="PRO_5012240834" evidence="1">
    <location>
        <begin position="23"/>
        <end position="168"/>
    </location>
</feature>
<evidence type="ECO:0000256" key="1">
    <source>
        <dbReference type="SAM" id="SignalP"/>
    </source>
</evidence>
<feature type="signal peptide" evidence="1">
    <location>
        <begin position="1"/>
        <end position="22"/>
    </location>
</feature>
<dbReference type="EMBL" id="FMSP01000003">
    <property type="protein sequence ID" value="SCV67936.1"/>
    <property type="molecule type" value="Genomic_DNA"/>
</dbReference>
<dbReference type="AlphaFoldDB" id="A0A238FA16"/>
<accession>A0A238FA16</accession>
<evidence type="ECO:0000313" key="3">
    <source>
        <dbReference type="Proteomes" id="UP000198372"/>
    </source>
</evidence>
<keyword evidence="3" id="KW-1185">Reference proteome</keyword>
<sequence>MRVFTWLPTFAVASLAFTLASAAVLPAGNGGSNDITLQKRTPPSCLPFNCPQIPHATSTCTGPGGGSCDFTCDKGYKKSGDKCVATSPTCVESQCPCPSHGAATCTAWGCDITCNTGYKKKHGRCVKDCDKSKCPWIANSVSWCTTSGDCNYTCNSSYKKKGGKCCQE</sequence>
<gene>
    <name evidence="2" type="ORF">BQ2448_57</name>
</gene>
<reference evidence="3" key="1">
    <citation type="submission" date="2016-09" db="EMBL/GenBank/DDBJ databases">
        <authorList>
            <person name="Jeantristanb JTB J.-T."/>
            <person name="Ricardo R."/>
        </authorList>
    </citation>
    <scope>NUCLEOTIDE SEQUENCE [LARGE SCALE GENOMIC DNA]</scope>
</reference>
<name>A0A238FA16_9BASI</name>
<dbReference type="Gene3D" id="2.10.25.10">
    <property type="entry name" value="Laminin"/>
    <property type="match status" value="1"/>
</dbReference>
<dbReference type="OrthoDB" id="6149761at2759"/>